<accession>A0ABZ2QY49</accession>
<dbReference type="Proteomes" id="UP001626628">
    <property type="component" value="Chromosome"/>
</dbReference>
<gene>
    <name evidence="1" type="ORF">WAB15_35920</name>
</gene>
<keyword evidence="2" id="KW-1185">Reference proteome</keyword>
<organism evidence="1 2">
    <name type="scientific">Streptomyces sirii</name>
    <dbReference type="NCBI Taxonomy" id="3127701"/>
    <lineage>
        <taxon>Bacteria</taxon>
        <taxon>Bacillati</taxon>
        <taxon>Actinomycetota</taxon>
        <taxon>Actinomycetes</taxon>
        <taxon>Kitasatosporales</taxon>
        <taxon>Streptomycetaceae</taxon>
        <taxon>Streptomyces</taxon>
    </lineage>
</organism>
<reference evidence="1 2" key="1">
    <citation type="submission" date="2024-03" db="EMBL/GenBank/DDBJ databases">
        <title>The complete genome of Streptomyces sirii sp.nov.</title>
        <authorList>
            <person name="Zakalyukina Y.V."/>
            <person name="Belik A.R."/>
            <person name="Biryukov M.V."/>
            <person name="Baturina O.A."/>
            <person name="Kabilov M.R."/>
        </authorList>
    </citation>
    <scope>NUCLEOTIDE SEQUENCE [LARGE SCALE GENOMIC DNA]</scope>
    <source>
        <strain evidence="1 2">BP-8</strain>
    </source>
</reference>
<name>A0ABZ2QY49_9ACTN</name>
<sequence length="165" mass="18535">MTRDKAVTVKARTFIVSGSKELVPVESCGISFSRDRRTQGGIELYVDDSLILRSSDTDTIDALWSLILTYIEGFMAGRSGVLNFPERRFTFGLKKMDRGNILVKFADREERRAALSREKDVLEALTSGAVEFFSAVLDSSPKDEWSYRRDLNAALRLHEECSSVG</sequence>
<dbReference type="EMBL" id="CP147982">
    <property type="protein sequence ID" value="WXK80963.1"/>
    <property type="molecule type" value="Genomic_DNA"/>
</dbReference>
<dbReference type="RefSeq" id="WP_399145522.1">
    <property type="nucleotide sequence ID" value="NZ_CP147982.1"/>
</dbReference>
<proteinExistence type="predicted"/>
<protein>
    <submittedName>
        <fullName evidence="1">Uncharacterized protein</fullName>
    </submittedName>
</protein>
<evidence type="ECO:0000313" key="1">
    <source>
        <dbReference type="EMBL" id="WXK80963.1"/>
    </source>
</evidence>
<evidence type="ECO:0000313" key="2">
    <source>
        <dbReference type="Proteomes" id="UP001626628"/>
    </source>
</evidence>